<evidence type="ECO:0000256" key="1">
    <source>
        <dbReference type="SAM" id="Phobius"/>
    </source>
</evidence>
<feature type="transmembrane region" description="Helical" evidence="1">
    <location>
        <begin position="12"/>
        <end position="40"/>
    </location>
</feature>
<accession>A0AAD8ZLQ5</accession>
<evidence type="ECO:0000313" key="3">
    <source>
        <dbReference type="Proteomes" id="UP001239994"/>
    </source>
</evidence>
<feature type="non-terminal residue" evidence="2">
    <location>
        <position position="138"/>
    </location>
</feature>
<proteinExistence type="predicted"/>
<reference evidence="2" key="1">
    <citation type="submission" date="2023-03" db="EMBL/GenBank/DDBJ databases">
        <title>Electrophorus voltai genome.</title>
        <authorList>
            <person name="Bian C."/>
        </authorList>
    </citation>
    <scope>NUCLEOTIDE SEQUENCE</scope>
    <source>
        <strain evidence="2">CB-2022</strain>
        <tissue evidence="2">Muscle</tissue>
    </source>
</reference>
<protein>
    <submittedName>
        <fullName evidence="2">Uncharacterized protein</fullName>
    </submittedName>
</protein>
<keyword evidence="1" id="KW-1133">Transmembrane helix</keyword>
<dbReference type="EMBL" id="JAROKS010000008">
    <property type="protein sequence ID" value="KAK1801733.1"/>
    <property type="molecule type" value="Genomic_DNA"/>
</dbReference>
<keyword evidence="1" id="KW-0812">Transmembrane</keyword>
<organism evidence="2 3">
    <name type="scientific">Electrophorus voltai</name>
    <dbReference type="NCBI Taxonomy" id="2609070"/>
    <lineage>
        <taxon>Eukaryota</taxon>
        <taxon>Metazoa</taxon>
        <taxon>Chordata</taxon>
        <taxon>Craniata</taxon>
        <taxon>Vertebrata</taxon>
        <taxon>Euteleostomi</taxon>
        <taxon>Actinopterygii</taxon>
        <taxon>Neopterygii</taxon>
        <taxon>Teleostei</taxon>
        <taxon>Ostariophysi</taxon>
        <taxon>Gymnotiformes</taxon>
        <taxon>Gymnotoidei</taxon>
        <taxon>Gymnotidae</taxon>
        <taxon>Electrophorus</taxon>
    </lineage>
</organism>
<sequence>MAPHVMTLFSIAVWTLAVPLLLFMASFMSWPSFLISLLLVNKLTALQSSKTLYVPRYWRRTLVTVGGIVSVTLTEGGLASGLPNSCCMTYVHKDAWLSVFEYLPKHLHLPCVDMPGHEGTTRTNVEDHSVQDQVRRIR</sequence>
<evidence type="ECO:0000313" key="2">
    <source>
        <dbReference type="EMBL" id="KAK1801733.1"/>
    </source>
</evidence>
<gene>
    <name evidence="2" type="ORF">P4O66_022376</name>
</gene>
<dbReference type="AlphaFoldDB" id="A0AAD8ZLQ5"/>
<keyword evidence="1" id="KW-0472">Membrane</keyword>
<dbReference type="Proteomes" id="UP001239994">
    <property type="component" value="Unassembled WGS sequence"/>
</dbReference>
<comment type="caution">
    <text evidence="2">The sequence shown here is derived from an EMBL/GenBank/DDBJ whole genome shotgun (WGS) entry which is preliminary data.</text>
</comment>
<name>A0AAD8ZLQ5_9TELE</name>
<keyword evidence="3" id="KW-1185">Reference proteome</keyword>